<sequence>MSAESAVRCRELVSASPSQHQHQPRSRITRTRTRTRTRPPKLPKMASLPPLPANYAAALRLIDEAHAADPNTIPRDGATVPYELHYAQQMTRWLAARQPDAPPALQLACRAQHFRRWELPRSSHPPTRAGYLTWRAKQKSTAAAQLTALLTSSAAIQPPLAPAEIARVAALVRKEGLQQQQLLQQEQQRDEETQVLEDVACLVFLDDRLDEFGQRAAMDEDKMVTILRKTWAKMGARGRELARGMALSEAAAALVGKALAGGEV</sequence>
<evidence type="ECO:0000313" key="2">
    <source>
        <dbReference type="EMBL" id="KAK4137907.1"/>
    </source>
</evidence>
<protein>
    <recommendedName>
        <fullName evidence="4">Glutamyl-tRNA synthetase</fullName>
    </recommendedName>
</protein>
<dbReference type="Pfam" id="PF13875">
    <property type="entry name" value="DUF4202"/>
    <property type="match status" value="1"/>
</dbReference>
<dbReference type="InterPro" id="IPR025255">
    <property type="entry name" value="DUF4202"/>
</dbReference>
<dbReference type="EMBL" id="MU853402">
    <property type="protein sequence ID" value="KAK4137907.1"/>
    <property type="molecule type" value="Genomic_DNA"/>
</dbReference>
<name>A0AAN6URK2_9PEZI</name>
<feature type="compositionally biased region" description="Basic residues" evidence="1">
    <location>
        <begin position="22"/>
        <end position="41"/>
    </location>
</feature>
<dbReference type="AlphaFoldDB" id="A0AAN6URK2"/>
<dbReference type="PANTHER" id="PTHR41729:SF1">
    <property type="entry name" value="GLUTAMYL-TRNA SYNTHETASE"/>
    <property type="match status" value="1"/>
</dbReference>
<organism evidence="2 3">
    <name type="scientific">Trichocladium antarcticum</name>
    <dbReference type="NCBI Taxonomy" id="1450529"/>
    <lineage>
        <taxon>Eukaryota</taxon>
        <taxon>Fungi</taxon>
        <taxon>Dikarya</taxon>
        <taxon>Ascomycota</taxon>
        <taxon>Pezizomycotina</taxon>
        <taxon>Sordariomycetes</taxon>
        <taxon>Sordariomycetidae</taxon>
        <taxon>Sordariales</taxon>
        <taxon>Chaetomiaceae</taxon>
        <taxon>Trichocladium</taxon>
    </lineage>
</organism>
<dbReference type="PANTHER" id="PTHR41729">
    <property type="entry name" value="GLUTAMYL-TRNA SYNTHETASE"/>
    <property type="match status" value="1"/>
</dbReference>
<comment type="caution">
    <text evidence="2">The sequence shown here is derived from an EMBL/GenBank/DDBJ whole genome shotgun (WGS) entry which is preliminary data.</text>
</comment>
<evidence type="ECO:0008006" key="4">
    <source>
        <dbReference type="Google" id="ProtNLM"/>
    </source>
</evidence>
<feature type="region of interest" description="Disordered" evidence="1">
    <location>
        <begin position="1"/>
        <end position="49"/>
    </location>
</feature>
<accession>A0AAN6URK2</accession>
<gene>
    <name evidence="2" type="ORF">BT67DRAFT_439124</name>
</gene>
<reference evidence="2" key="2">
    <citation type="submission" date="2023-05" db="EMBL/GenBank/DDBJ databases">
        <authorList>
            <consortium name="Lawrence Berkeley National Laboratory"/>
            <person name="Steindorff A."/>
            <person name="Hensen N."/>
            <person name="Bonometti L."/>
            <person name="Westerberg I."/>
            <person name="Brannstrom I.O."/>
            <person name="Guillou S."/>
            <person name="Cros-Aarteil S."/>
            <person name="Calhoun S."/>
            <person name="Haridas S."/>
            <person name="Kuo A."/>
            <person name="Mondo S."/>
            <person name="Pangilinan J."/>
            <person name="Riley R."/>
            <person name="Labutti K."/>
            <person name="Andreopoulos B."/>
            <person name="Lipzen A."/>
            <person name="Chen C."/>
            <person name="Yanf M."/>
            <person name="Daum C."/>
            <person name="Ng V."/>
            <person name="Clum A."/>
            <person name="Ohm R."/>
            <person name="Martin F."/>
            <person name="Silar P."/>
            <person name="Natvig D."/>
            <person name="Lalanne C."/>
            <person name="Gautier V."/>
            <person name="Ament-Velasquez S.L."/>
            <person name="Kruys A."/>
            <person name="Hutchinson M.I."/>
            <person name="Powell A.J."/>
            <person name="Barry K."/>
            <person name="Miller A.N."/>
            <person name="Grigoriev I.V."/>
            <person name="Debuchy R."/>
            <person name="Gladieux P."/>
            <person name="Thoren M.H."/>
            <person name="Johannesson H."/>
        </authorList>
    </citation>
    <scope>NUCLEOTIDE SEQUENCE</scope>
    <source>
        <strain evidence="2">CBS 123565</strain>
    </source>
</reference>
<evidence type="ECO:0000313" key="3">
    <source>
        <dbReference type="Proteomes" id="UP001304895"/>
    </source>
</evidence>
<proteinExistence type="predicted"/>
<keyword evidence="3" id="KW-1185">Reference proteome</keyword>
<dbReference type="Proteomes" id="UP001304895">
    <property type="component" value="Unassembled WGS sequence"/>
</dbReference>
<reference evidence="2" key="1">
    <citation type="journal article" date="2023" name="Mol. Phylogenet. Evol.">
        <title>Genome-scale phylogeny and comparative genomics of the fungal order Sordariales.</title>
        <authorList>
            <person name="Hensen N."/>
            <person name="Bonometti L."/>
            <person name="Westerberg I."/>
            <person name="Brannstrom I.O."/>
            <person name="Guillou S."/>
            <person name="Cros-Aarteil S."/>
            <person name="Calhoun S."/>
            <person name="Haridas S."/>
            <person name="Kuo A."/>
            <person name="Mondo S."/>
            <person name="Pangilinan J."/>
            <person name="Riley R."/>
            <person name="LaButti K."/>
            <person name="Andreopoulos B."/>
            <person name="Lipzen A."/>
            <person name="Chen C."/>
            <person name="Yan M."/>
            <person name="Daum C."/>
            <person name="Ng V."/>
            <person name="Clum A."/>
            <person name="Steindorff A."/>
            <person name="Ohm R.A."/>
            <person name="Martin F."/>
            <person name="Silar P."/>
            <person name="Natvig D.O."/>
            <person name="Lalanne C."/>
            <person name="Gautier V."/>
            <person name="Ament-Velasquez S.L."/>
            <person name="Kruys A."/>
            <person name="Hutchinson M.I."/>
            <person name="Powell A.J."/>
            <person name="Barry K."/>
            <person name="Miller A.N."/>
            <person name="Grigoriev I.V."/>
            <person name="Debuchy R."/>
            <person name="Gladieux P."/>
            <person name="Hiltunen Thoren M."/>
            <person name="Johannesson H."/>
        </authorList>
    </citation>
    <scope>NUCLEOTIDE SEQUENCE</scope>
    <source>
        <strain evidence="2">CBS 123565</strain>
    </source>
</reference>
<evidence type="ECO:0000256" key="1">
    <source>
        <dbReference type="SAM" id="MobiDB-lite"/>
    </source>
</evidence>